<gene>
    <name evidence="1" type="ORF">SAMN02745158_04329</name>
</gene>
<dbReference type="AlphaFoldDB" id="A0A1M5CXI6"/>
<protein>
    <submittedName>
        <fullName evidence="1">Uncharacterized protein</fullName>
    </submittedName>
</protein>
<dbReference type="OrthoDB" id="2157630at2"/>
<proteinExistence type="predicted"/>
<dbReference type="EMBL" id="FQVI01000049">
    <property type="protein sequence ID" value="SHF59381.1"/>
    <property type="molecule type" value="Genomic_DNA"/>
</dbReference>
<reference evidence="1 2" key="1">
    <citation type="submission" date="2016-11" db="EMBL/GenBank/DDBJ databases">
        <authorList>
            <person name="Jaros S."/>
            <person name="Januszkiewicz K."/>
            <person name="Wedrychowicz H."/>
        </authorList>
    </citation>
    <scope>NUCLEOTIDE SEQUENCE [LARGE SCALE GENOMIC DNA]</scope>
    <source>
        <strain evidence="1 2">DSM 17459</strain>
    </source>
</reference>
<name>A0A1M5CXI6_9CLOT</name>
<organism evidence="1 2">
    <name type="scientific">Lactonifactor longoviformis DSM 17459</name>
    <dbReference type="NCBI Taxonomy" id="1122155"/>
    <lineage>
        <taxon>Bacteria</taxon>
        <taxon>Bacillati</taxon>
        <taxon>Bacillota</taxon>
        <taxon>Clostridia</taxon>
        <taxon>Eubacteriales</taxon>
        <taxon>Clostridiaceae</taxon>
        <taxon>Lactonifactor</taxon>
    </lineage>
</organism>
<dbReference type="STRING" id="1122155.SAMN02745158_04329"/>
<keyword evidence="2" id="KW-1185">Reference proteome</keyword>
<sequence length="82" mass="9143">MLKTSKSISLTGNSMIGEKSVLYMSATINTADGRSNSSTTVQNMELYEANKIECRQDEDDFKAMVRELEDSINTVNTEVTQQ</sequence>
<accession>A0A1M5CXI6</accession>
<evidence type="ECO:0000313" key="1">
    <source>
        <dbReference type="EMBL" id="SHF59381.1"/>
    </source>
</evidence>
<evidence type="ECO:0000313" key="2">
    <source>
        <dbReference type="Proteomes" id="UP000184245"/>
    </source>
</evidence>
<dbReference type="Proteomes" id="UP000184245">
    <property type="component" value="Unassembled WGS sequence"/>
</dbReference>
<dbReference type="RefSeq" id="WP_072854836.1">
    <property type="nucleotide sequence ID" value="NZ_FQVI01000049.1"/>
</dbReference>